<comment type="caution">
    <text evidence="1">The sequence shown here is derived from an EMBL/GenBank/DDBJ whole genome shotgun (WGS) entry which is preliminary data.</text>
</comment>
<protein>
    <submittedName>
        <fullName evidence="1">Uncharacterized protein</fullName>
    </submittedName>
</protein>
<name>A0A0N1EA74_9HELI</name>
<dbReference type="AlphaFoldDB" id="A0A0N1EA74"/>
<gene>
    <name evidence="1" type="ORF">HPU229334_00580</name>
</gene>
<sequence length="99" mass="11637">MGFSGEAWVFKDKKAFKTFKKSNLKLKDEDSVFHLNGVFHNLMHHYFGYSTGGKYLLQRHQLEELIQITDNEDLKTILTGLIRELDKSNCKLLYVEGYY</sequence>
<reference evidence="1 2" key="1">
    <citation type="submission" date="2014-06" db="EMBL/GenBank/DDBJ databases">
        <title>Helicobacter pullorum isolates in fresh chicken meat - phenotypic and genotypic features.</title>
        <authorList>
            <person name="Borges V."/>
            <person name="Santos A."/>
            <person name="Correia C.B."/>
            <person name="Saraiva M."/>
            <person name="Menard A."/>
            <person name="Vieira L."/>
            <person name="Sampaio D.A."/>
            <person name="Gomes J.P."/>
            <person name="Oleastro M."/>
        </authorList>
    </citation>
    <scope>NUCLEOTIDE SEQUENCE [LARGE SCALE GENOMIC DNA]</scope>
    <source>
        <strain evidence="1 2">229334/12</strain>
    </source>
</reference>
<organism evidence="1 2">
    <name type="scientific">Helicobacter pullorum</name>
    <dbReference type="NCBI Taxonomy" id="35818"/>
    <lineage>
        <taxon>Bacteria</taxon>
        <taxon>Pseudomonadati</taxon>
        <taxon>Campylobacterota</taxon>
        <taxon>Epsilonproteobacteria</taxon>
        <taxon>Campylobacterales</taxon>
        <taxon>Helicobacteraceae</taxon>
        <taxon>Helicobacter</taxon>
    </lineage>
</organism>
<dbReference type="PATRIC" id="fig|35818.11.peg.114"/>
<accession>A0A0N1EA74</accession>
<dbReference type="EMBL" id="JNOC01000111">
    <property type="protein sequence ID" value="KPH54667.1"/>
    <property type="molecule type" value="Genomic_DNA"/>
</dbReference>
<dbReference type="Proteomes" id="UP000037997">
    <property type="component" value="Unassembled WGS sequence"/>
</dbReference>
<evidence type="ECO:0000313" key="2">
    <source>
        <dbReference type="Proteomes" id="UP000037997"/>
    </source>
</evidence>
<evidence type="ECO:0000313" key="1">
    <source>
        <dbReference type="EMBL" id="KPH54667.1"/>
    </source>
</evidence>
<dbReference type="RefSeq" id="WP_054198736.1">
    <property type="nucleotide sequence ID" value="NZ_JNOC01000111.1"/>
</dbReference>
<proteinExistence type="predicted"/>